<dbReference type="Proteomes" id="UP000279307">
    <property type="component" value="Chromosome 3"/>
</dbReference>
<protein>
    <submittedName>
        <fullName evidence="2">Uncharacterized protein</fullName>
    </submittedName>
</protein>
<evidence type="ECO:0000313" key="2">
    <source>
        <dbReference type="EMBL" id="RLU24712.1"/>
    </source>
</evidence>
<organism evidence="2 3">
    <name type="scientific">Ooceraea biroi</name>
    <name type="common">Clonal raider ant</name>
    <name type="synonym">Cerapachys biroi</name>
    <dbReference type="NCBI Taxonomy" id="2015173"/>
    <lineage>
        <taxon>Eukaryota</taxon>
        <taxon>Metazoa</taxon>
        <taxon>Ecdysozoa</taxon>
        <taxon>Arthropoda</taxon>
        <taxon>Hexapoda</taxon>
        <taxon>Insecta</taxon>
        <taxon>Pterygota</taxon>
        <taxon>Neoptera</taxon>
        <taxon>Endopterygota</taxon>
        <taxon>Hymenoptera</taxon>
        <taxon>Apocrita</taxon>
        <taxon>Aculeata</taxon>
        <taxon>Formicoidea</taxon>
        <taxon>Formicidae</taxon>
        <taxon>Dorylinae</taxon>
        <taxon>Ooceraea</taxon>
    </lineage>
</organism>
<feature type="region of interest" description="Disordered" evidence="1">
    <location>
        <begin position="1"/>
        <end position="54"/>
    </location>
</feature>
<comment type="caution">
    <text evidence="2">The sequence shown here is derived from an EMBL/GenBank/DDBJ whole genome shotgun (WGS) entry which is preliminary data.</text>
</comment>
<reference evidence="2 3" key="1">
    <citation type="journal article" date="2018" name="Genome Res.">
        <title>The genomic architecture and molecular evolution of ant odorant receptors.</title>
        <authorList>
            <person name="McKenzie S.K."/>
            <person name="Kronauer D.J.C."/>
        </authorList>
    </citation>
    <scope>NUCLEOTIDE SEQUENCE [LARGE SCALE GENOMIC DNA]</scope>
    <source>
        <strain evidence="2">Clonal line C1</strain>
    </source>
</reference>
<gene>
    <name evidence="2" type="ORF">DMN91_002801</name>
</gene>
<evidence type="ECO:0000313" key="3">
    <source>
        <dbReference type="Proteomes" id="UP000279307"/>
    </source>
</evidence>
<name>A0A3L8DWP0_OOCBI</name>
<sequence length="130" mass="14795">MPEGSSTSIPVVEEHPEEIRGSGERASERAPEEEEEYTERRRGTEKRRRRDLSFAATVQQPFVADRANTTNMSNKILEHNRGGRSQVVGTRSHLWMIRIRGTTSPALRTKYPRHPRARADSFVVAMPQPA</sequence>
<dbReference type="AlphaFoldDB" id="A0A3L8DWP0"/>
<evidence type="ECO:0000256" key="1">
    <source>
        <dbReference type="SAM" id="MobiDB-lite"/>
    </source>
</evidence>
<proteinExistence type="predicted"/>
<dbReference type="EMBL" id="QOIP01000003">
    <property type="protein sequence ID" value="RLU24712.1"/>
    <property type="molecule type" value="Genomic_DNA"/>
</dbReference>
<feature type="compositionally biased region" description="Basic and acidic residues" evidence="1">
    <location>
        <begin position="12"/>
        <end position="30"/>
    </location>
</feature>
<accession>A0A3L8DWP0</accession>